<protein>
    <submittedName>
        <fullName evidence="1">Uncharacterized protein</fullName>
    </submittedName>
</protein>
<name>A0AAJ0B9D3_9PEZI</name>
<proteinExistence type="predicted"/>
<keyword evidence="2" id="KW-1185">Reference proteome</keyword>
<organism evidence="1 2">
    <name type="scientific">Echria macrotheca</name>
    <dbReference type="NCBI Taxonomy" id="438768"/>
    <lineage>
        <taxon>Eukaryota</taxon>
        <taxon>Fungi</taxon>
        <taxon>Dikarya</taxon>
        <taxon>Ascomycota</taxon>
        <taxon>Pezizomycotina</taxon>
        <taxon>Sordariomycetes</taxon>
        <taxon>Sordariomycetidae</taxon>
        <taxon>Sordariales</taxon>
        <taxon>Schizotheciaceae</taxon>
        <taxon>Echria</taxon>
    </lineage>
</organism>
<evidence type="ECO:0000313" key="2">
    <source>
        <dbReference type="Proteomes" id="UP001239445"/>
    </source>
</evidence>
<comment type="caution">
    <text evidence="1">The sequence shown here is derived from an EMBL/GenBank/DDBJ whole genome shotgun (WGS) entry which is preliminary data.</text>
</comment>
<reference evidence="1" key="1">
    <citation type="submission" date="2023-06" db="EMBL/GenBank/DDBJ databases">
        <title>Genome-scale phylogeny and comparative genomics of the fungal order Sordariales.</title>
        <authorList>
            <consortium name="Lawrence Berkeley National Laboratory"/>
            <person name="Hensen N."/>
            <person name="Bonometti L."/>
            <person name="Westerberg I."/>
            <person name="Brannstrom I.O."/>
            <person name="Guillou S."/>
            <person name="Cros-Aarteil S."/>
            <person name="Calhoun S."/>
            <person name="Haridas S."/>
            <person name="Kuo A."/>
            <person name="Mondo S."/>
            <person name="Pangilinan J."/>
            <person name="Riley R."/>
            <person name="Labutti K."/>
            <person name="Andreopoulos B."/>
            <person name="Lipzen A."/>
            <person name="Chen C."/>
            <person name="Yanf M."/>
            <person name="Daum C."/>
            <person name="Ng V."/>
            <person name="Clum A."/>
            <person name="Steindorff A."/>
            <person name="Ohm R."/>
            <person name="Martin F."/>
            <person name="Silar P."/>
            <person name="Natvig D."/>
            <person name="Lalanne C."/>
            <person name="Gautier V."/>
            <person name="Ament-Velasquez S.L."/>
            <person name="Kruys A."/>
            <person name="Hutchinson M.I."/>
            <person name="Powell A.J."/>
            <person name="Barry K."/>
            <person name="Miller A.N."/>
            <person name="Grigoriev I.V."/>
            <person name="Debuchy R."/>
            <person name="Gladieux P."/>
            <person name="Thoren M.H."/>
            <person name="Johannesson H."/>
        </authorList>
    </citation>
    <scope>NUCLEOTIDE SEQUENCE</scope>
    <source>
        <strain evidence="1">PSN4</strain>
    </source>
</reference>
<dbReference type="AlphaFoldDB" id="A0AAJ0B9D3"/>
<sequence length="204" mass="22757">MASACPEPYVLSPDDMTLDAFDPMLSMQLDLLGGEIFPSKTPSDPSGGLRNSETEAMISLSQLSVELSRQLAVVHTYYWPELLMQGKLMNALVDESPVSIIIVKTEHFISVLRRLLPPVDVQSPSDELDDFGLITMDTSFRLMATTYLLILVDYLQIIRVYNTMFEQIVAYFSGQVKDDITSDSEMAIVKVQPISSSDFIKGFT</sequence>
<evidence type="ECO:0000313" key="1">
    <source>
        <dbReference type="EMBL" id="KAK1754096.1"/>
    </source>
</evidence>
<dbReference type="Proteomes" id="UP001239445">
    <property type="component" value="Unassembled WGS sequence"/>
</dbReference>
<gene>
    <name evidence="1" type="ORF">QBC47DRAFT_35665</name>
</gene>
<accession>A0AAJ0B9D3</accession>
<dbReference type="EMBL" id="MU839836">
    <property type="protein sequence ID" value="KAK1754096.1"/>
    <property type="molecule type" value="Genomic_DNA"/>
</dbReference>